<dbReference type="PANTHER" id="PTHR37302">
    <property type="entry name" value="SLR1116 PROTEIN"/>
    <property type="match status" value="1"/>
</dbReference>
<proteinExistence type="inferred from homology"/>
<dbReference type="EMBL" id="JBDIVD010000002">
    <property type="protein sequence ID" value="MEN3156454.1"/>
    <property type="molecule type" value="Genomic_DNA"/>
</dbReference>
<comment type="similarity">
    <text evidence="1">Belongs to the DinB family.</text>
</comment>
<dbReference type="Pfam" id="PF05163">
    <property type="entry name" value="DinB"/>
    <property type="match status" value="1"/>
</dbReference>
<organism evidence="4 5">
    <name type="scientific">Priestia aryabhattai</name>
    <name type="common">Bacillus aryabhattai</name>
    <dbReference type="NCBI Taxonomy" id="412384"/>
    <lineage>
        <taxon>Bacteria</taxon>
        <taxon>Bacillati</taxon>
        <taxon>Bacillota</taxon>
        <taxon>Bacilli</taxon>
        <taxon>Bacillales</taxon>
        <taxon>Bacillaceae</taxon>
        <taxon>Priestia</taxon>
    </lineage>
</organism>
<name>A0ABD5L2B1_PRIAR</name>
<keyword evidence="2 3" id="KW-0479">Metal-binding</keyword>
<sequence>MDNFTLIFFDFHVWANEQIFKRLKELPEDTYQQKVESVFSSISSVLSHVYLSDLGWIEVFCGESMSYALKLAEQQKEQTEVKNLEEMRVMFHKLAERYKEFLHQEENLNKSIIIENPAGGTMETSVKDLLPHIPNHGTYHRGNITAMLRQMGYASIPTDYGLYLFLKTKNN</sequence>
<protein>
    <submittedName>
        <fullName evidence="4">DinB family protein</fullName>
    </submittedName>
</protein>
<comment type="caution">
    <text evidence="4">The sequence shown here is derived from an EMBL/GenBank/DDBJ whole genome shotgun (WGS) entry which is preliminary data.</text>
</comment>
<dbReference type="GO" id="GO:0046872">
    <property type="term" value="F:metal ion binding"/>
    <property type="evidence" value="ECO:0007669"/>
    <property type="project" value="UniProtKB-KW"/>
</dbReference>
<gene>
    <name evidence="4" type="ORF">ABDD91_26820</name>
</gene>
<accession>A0ABD5L2B1</accession>
<dbReference type="Proteomes" id="UP001418804">
    <property type="component" value="Unassembled WGS sequence"/>
</dbReference>
<evidence type="ECO:0000313" key="5">
    <source>
        <dbReference type="Proteomes" id="UP001418804"/>
    </source>
</evidence>
<dbReference type="AlphaFoldDB" id="A0ABD5L2B1"/>
<evidence type="ECO:0000313" key="4">
    <source>
        <dbReference type="EMBL" id="MEN3156454.1"/>
    </source>
</evidence>
<evidence type="ECO:0000256" key="1">
    <source>
        <dbReference type="ARBA" id="ARBA00008635"/>
    </source>
</evidence>
<dbReference type="InterPro" id="IPR007837">
    <property type="entry name" value="DinB"/>
</dbReference>
<reference evidence="4 5" key="1">
    <citation type="submission" date="2024-05" db="EMBL/GenBank/DDBJ databases">
        <title>The mechanism of isolation and screening of efficient mineral weathering bacteria priestia aryabhattai c4-10 with weathered biotite.</title>
        <authorList>
            <person name="Yang S."/>
        </authorList>
    </citation>
    <scope>NUCLEOTIDE SEQUENCE [LARGE SCALE GENOMIC DNA]</scope>
    <source>
        <strain evidence="4 5">C4-10</strain>
    </source>
</reference>
<evidence type="ECO:0000256" key="2">
    <source>
        <dbReference type="ARBA" id="ARBA00022723"/>
    </source>
</evidence>
<dbReference type="RefSeq" id="WP_263036121.1">
    <property type="nucleotide sequence ID" value="NZ_JBDIVD010000002.1"/>
</dbReference>
<dbReference type="Gene3D" id="1.20.120.450">
    <property type="entry name" value="dinb family like domain"/>
    <property type="match status" value="1"/>
</dbReference>
<reference evidence="4 5" key="2">
    <citation type="submission" date="2024-05" db="EMBL/GenBank/DDBJ databases">
        <authorList>
            <person name="Zheng X."/>
        </authorList>
    </citation>
    <scope>NUCLEOTIDE SEQUENCE [LARGE SCALE GENOMIC DNA]</scope>
    <source>
        <strain evidence="4 5">C4-10</strain>
    </source>
</reference>
<feature type="binding site" evidence="3">
    <location>
        <position position="48"/>
    </location>
    <ligand>
        <name>a divalent metal cation</name>
        <dbReference type="ChEBI" id="CHEBI:60240"/>
    </ligand>
</feature>
<feature type="binding site" evidence="3">
    <location>
        <position position="136"/>
    </location>
    <ligand>
        <name>a divalent metal cation</name>
        <dbReference type="ChEBI" id="CHEBI:60240"/>
    </ligand>
</feature>
<dbReference type="PANTHER" id="PTHR37302:SF1">
    <property type="entry name" value="PROTEIN DINB"/>
    <property type="match status" value="1"/>
</dbReference>
<dbReference type="InterPro" id="IPR034660">
    <property type="entry name" value="DinB/YfiT-like"/>
</dbReference>
<evidence type="ECO:0000256" key="3">
    <source>
        <dbReference type="PIRSR" id="PIRSR607837-1"/>
    </source>
</evidence>
<dbReference type="SUPFAM" id="SSF109854">
    <property type="entry name" value="DinB/YfiT-like putative metalloenzymes"/>
    <property type="match status" value="1"/>
</dbReference>
<feature type="binding site" evidence="3">
    <location>
        <position position="140"/>
    </location>
    <ligand>
        <name>a divalent metal cation</name>
        <dbReference type="ChEBI" id="CHEBI:60240"/>
    </ligand>
</feature>